<sequence length="451" mass="51524">MAPLTFDVQPWFTEMDQNCNMLRKSDAAKMDKRKKGTFKYDTPKNEGFVKTELRRLFEKSPYANHDTEQYKTNTGNPRTSPNLKKYASYEESLAAEVHESSSKSVGSHNDKTANKLPVFLSAELGIPAPAACENYEENYENTSNYHGNDLNQQITNQSVEHQLSKEFTDDQKMTSPEKMPLENKGLCKRFLELLKKRNPFKMSNFTGSKSTSKQAGQETLTKEQENQTNLFSCSNNDNNAFILTMGKQTTSTTDHHQTYTDYDRCTSDWESCYAPYISTSAIFKCSDDSARRYPIVEPDLKPGFLNVSSNLARVKYLDLNHLQTTIHGSLARYETLEAPNEQDATATECTRCTNKRKNPQKPVGGKKMKPTRKKSAGRREGAEMQVVVPHPLLDKKECSAALNRWQDEMLSKNENPKLGFIQDYHWSYRLAFAYFNLQEARLGCQTHTIVY</sequence>
<protein>
    <submittedName>
        <fullName evidence="2">Uncharacterized protein</fullName>
    </submittedName>
</protein>
<accession>A0ABP0G6T1</accession>
<comment type="caution">
    <text evidence="2">The sequence shown here is derived from an EMBL/GenBank/DDBJ whole genome shotgun (WGS) entry which is preliminary data.</text>
</comment>
<feature type="region of interest" description="Disordered" evidence="1">
    <location>
        <begin position="347"/>
        <end position="382"/>
    </location>
</feature>
<dbReference type="EMBL" id="CAWYQH010000102">
    <property type="protein sequence ID" value="CAK8686551.1"/>
    <property type="molecule type" value="Genomic_DNA"/>
</dbReference>
<feature type="region of interest" description="Disordered" evidence="1">
    <location>
        <begin position="60"/>
        <end position="82"/>
    </location>
</feature>
<organism evidence="2 3">
    <name type="scientific">Clavelina lepadiformis</name>
    <name type="common">Light-bulb sea squirt</name>
    <name type="synonym">Ascidia lepadiformis</name>
    <dbReference type="NCBI Taxonomy" id="159417"/>
    <lineage>
        <taxon>Eukaryota</taxon>
        <taxon>Metazoa</taxon>
        <taxon>Chordata</taxon>
        <taxon>Tunicata</taxon>
        <taxon>Ascidiacea</taxon>
        <taxon>Aplousobranchia</taxon>
        <taxon>Clavelinidae</taxon>
        <taxon>Clavelina</taxon>
    </lineage>
</organism>
<name>A0ABP0G6T1_CLALP</name>
<feature type="compositionally biased region" description="Basic residues" evidence="1">
    <location>
        <begin position="353"/>
        <end position="376"/>
    </location>
</feature>
<gene>
    <name evidence="2" type="ORF">CVLEPA_LOCUS18472</name>
</gene>
<dbReference type="Proteomes" id="UP001642483">
    <property type="component" value="Unassembled WGS sequence"/>
</dbReference>
<proteinExistence type="predicted"/>
<feature type="compositionally biased region" description="Polar residues" evidence="1">
    <location>
        <begin position="70"/>
        <end position="82"/>
    </location>
</feature>
<evidence type="ECO:0000313" key="2">
    <source>
        <dbReference type="EMBL" id="CAK8686551.1"/>
    </source>
</evidence>
<reference evidence="2 3" key="1">
    <citation type="submission" date="2024-02" db="EMBL/GenBank/DDBJ databases">
        <authorList>
            <person name="Daric V."/>
            <person name="Darras S."/>
        </authorList>
    </citation>
    <scope>NUCLEOTIDE SEQUENCE [LARGE SCALE GENOMIC DNA]</scope>
</reference>
<evidence type="ECO:0000256" key="1">
    <source>
        <dbReference type="SAM" id="MobiDB-lite"/>
    </source>
</evidence>
<keyword evidence="3" id="KW-1185">Reference proteome</keyword>
<evidence type="ECO:0000313" key="3">
    <source>
        <dbReference type="Proteomes" id="UP001642483"/>
    </source>
</evidence>